<dbReference type="Proteomes" id="UP001302367">
    <property type="component" value="Chromosome 1"/>
</dbReference>
<dbReference type="EC" id="6.3.2.3" evidence="9"/>
<dbReference type="Gene3D" id="1.10.1080.10">
    <property type="entry name" value="Glutathione Synthetase, Chain A, domain 3"/>
    <property type="match status" value="1"/>
</dbReference>
<dbReference type="Pfam" id="PF03199">
    <property type="entry name" value="GSH_synthase"/>
    <property type="match status" value="1"/>
</dbReference>
<dbReference type="InterPro" id="IPR014049">
    <property type="entry name" value="Glutathione_synthase_N_euk"/>
</dbReference>
<keyword evidence="4 9" id="KW-0317">Glutathione biosynthesis</keyword>
<dbReference type="PANTHER" id="PTHR11130:SF0">
    <property type="entry name" value="GLUTATHIONE SYNTHETASE"/>
    <property type="match status" value="1"/>
</dbReference>
<keyword evidence="5 9" id="KW-0479">Metal-binding</keyword>
<feature type="domain" description="Glutathione synthase substrate-binding" evidence="10">
    <location>
        <begin position="243"/>
        <end position="349"/>
    </location>
</feature>
<comment type="pathway">
    <text evidence="1 9">Sulfur metabolism; glutathione biosynthesis; glutathione from L-cysteine and L-glutamate: step 2/2.</text>
</comment>
<evidence type="ECO:0000256" key="7">
    <source>
        <dbReference type="ARBA" id="ARBA00022840"/>
    </source>
</evidence>
<dbReference type="RefSeq" id="XP_023459763.2">
    <property type="nucleotide sequence ID" value="XM_023594228.2"/>
</dbReference>
<dbReference type="Pfam" id="PF03917">
    <property type="entry name" value="GSH_synth_ATP"/>
    <property type="match status" value="1"/>
</dbReference>
<sequence>MTGVTEEEREHRIQEIQDYRLTHGMLLKGFESGSHNPSRLNQLWHRISKKPSTLCACQVSETNLPWTTRPLAVSILPTPFPKHLFKQAQELQPLFNELYLRVASDHDWLRGVLSPLIEHDPLVASLWKIYEQVRNAGSKQHVVCGIFRSDYMIDSHDSTLKQVEMNVFSASGFSHAQNVANMHQHIQQTCGSSADLPKNKNVDGIADMLAEANRIYCHQLVSTRNEEALPSTEASPVPQPKICILLIVQPTNFNIADERPIEHALWSRNIPCYRCEWQDISTRTQLLSDQNRTLLFHPPNKQEPLQVSVVYYRAGYQPHEYLHIPSGMDSRLRIELSRAIKCPDIATHLTTCKTVQQALTKEGVVEKFLSRSSSLDATSASTKEIPALKNTFVEMLSIDSPPSRNDWVGVISGPTRVANYVLKANGDGGGHNVYGEAIPAYLKTLKEEEWKKFILMRRIEPPNETQGSLLLAGDRAFKGEVVSELGVAGTCIWQRQREGVEVLWNRCVGWTLKTKPSFVEGMMVVKGVGAMDCPNLV</sequence>
<keyword evidence="6 9" id="KW-0547">Nucleotide-binding</keyword>
<evidence type="ECO:0000256" key="9">
    <source>
        <dbReference type="PIRNR" id="PIRNR001558"/>
    </source>
</evidence>
<evidence type="ECO:0000256" key="4">
    <source>
        <dbReference type="ARBA" id="ARBA00022684"/>
    </source>
</evidence>
<evidence type="ECO:0000256" key="8">
    <source>
        <dbReference type="ARBA" id="ARBA00022842"/>
    </source>
</evidence>
<organism evidence="11 12">
    <name type="scientific">Cercospora beticola</name>
    <name type="common">Sugarbeet leaf spot fungus</name>
    <dbReference type="NCBI Taxonomy" id="122368"/>
    <lineage>
        <taxon>Eukaryota</taxon>
        <taxon>Fungi</taxon>
        <taxon>Dikarya</taxon>
        <taxon>Ascomycota</taxon>
        <taxon>Pezizomycotina</taxon>
        <taxon>Dothideomycetes</taxon>
        <taxon>Dothideomycetidae</taxon>
        <taxon>Mycosphaerellales</taxon>
        <taxon>Mycosphaerellaceae</taxon>
        <taxon>Cercospora</taxon>
    </lineage>
</organism>
<dbReference type="SUPFAM" id="SSF52440">
    <property type="entry name" value="PreATP-grasp domain"/>
    <property type="match status" value="1"/>
</dbReference>
<evidence type="ECO:0000313" key="11">
    <source>
        <dbReference type="EMBL" id="WPA97010.1"/>
    </source>
</evidence>
<dbReference type="Gene3D" id="3.30.1490.80">
    <property type="match status" value="1"/>
</dbReference>
<accession>A0ABZ0NBV2</accession>
<dbReference type="InterPro" id="IPR016185">
    <property type="entry name" value="PreATP-grasp_dom_sf"/>
</dbReference>
<gene>
    <name evidence="11" type="ORF">RHO25_001618</name>
</gene>
<evidence type="ECO:0000256" key="2">
    <source>
        <dbReference type="ARBA" id="ARBA00010385"/>
    </source>
</evidence>
<dbReference type="Gene3D" id="3.30.1490.50">
    <property type="match status" value="1"/>
</dbReference>
<evidence type="ECO:0000259" key="10">
    <source>
        <dbReference type="Pfam" id="PF03199"/>
    </source>
</evidence>
<keyword evidence="7 9" id="KW-0067">ATP-binding</keyword>
<evidence type="ECO:0000256" key="1">
    <source>
        <dbReference type="ARBA" id="ARBA00004965"/>
    </source>
</evidence>
<comment type="cofactor">
    <cofactor evidence="9">
        <name>Mg(2+)</name>
        <dbReference type="ChEBI" id="CHEBI:18420"/>
    </cofactor>
    <text evidence="9">Binds 1 Mg(2+) ion per subunit.</text>
</comment>
<dbReference type="Gene3D" id="3.40.50.1760">
    <property type="entry name" value="Glutathione synthase, substrate-binding domain superfamily, eukaryotic"/>
    <property type="match status" value="1"/>
</dbReference>
<evidence type="ECO:0000313" key="12">
    <source>
        <dbReference type="Proteomes" id="UP001302367"/>
    </source>
</evidence>
<comment type="catalytic activity">
    <reaction evidence="9">
        <text>gamma-L-glutamyl-L-cysteine + glycine + ATP = glutathione + ADP + phosphate + H(+)</text>
        <dbReference type="Rhea" id="RHEA:13557"/>
        <dbReference type="ChEBI" id="CHEBI:15378"/>
        <dbReference type="ChEBI" id="CHEBI:30616"/>
        <dbReference type="ChEBI" id="CHEBI:43474"/>
        <dbReference type="ChEBI" id="CHEBI:57305"/>
        <dbReference type="ChEBI" id="CHEBI:57925"/>
        <dbReference type="ChEBI" id="CHEBI:58173"/>
        <dbReference type="ChEBI" id="CHEBI:456216"/>
        <dbReference type="EC" id="6.3.2.3"/>
    </reaction>
</comment>
<dbReference type="EMBL" id="CP134184">
    <property type="protein sequence ID" value="WPA97010.1"/>
    <property type="molecule type" value="Genomic_DNA"/>
</dbReference>
<keyword evidence="8 9" id="KW-0460">Magnesium</keyword>
<evidence type="ECO:0000256" key="6">
    <source>
        <dbReference type="ARBA" id="ARBA00022741"/>
    </source>
</evidence>
<evidence type="ECO:0000256" key="3">
    <source>
        <dbReference type="ARBA" id="ARBA00022598"/>
    </source>
</evidence>
<dbReference type="GeneID" id="35425379"/>
<dbReference type="InterPro" id="IPR014042">
    <property type="entry name" value="Glutathione_synthase_a-hlx"/>
</dbReference>
<dbReference type="InterPro" id="IPR014709">
    <property type="entry name" value="Glutathione_synthase_C_euk"/>
</dbReference>
<keyword evidence="12" id="KW-1185">Reference proteome</keyword>
<dbReference type="InterPro" id="IPR004887">
    <property type="entry name" value="GSH_synth_subst-bd"/>
</dbReference>
<dbReference type="Gene3D" id="3.30.470.20">
    <property type="entry name" value="ATP-grasp fold, B domain"/>
    <property type="match status" value="1"/>
</dbReference>
<protein>
    <recommendedName>
        <fullName evidence="9">Glutathione synthetase</fullName>
        <shortName evidence="9">GSH-S</shortName>
        <ecNumber evidence="9">6.3.2.3</ecNumber>
    </recommendedName>
</protein>
<keyword evidence="3 9" id="KW-0436">Ligase</keyword>
<evidence type="ECO:0000256" key="5">
    <source>
        <dbReference type="ARBA" id="ARBA00022723"/>
    </source>
</evidence>
<comment type="similarity">
    <text evidence="2 9">Belongs to the eukaryotic GSH synthase family.</text>
</comment>
<dbReference type="PANTHER" id="PTHR11130">
    <property type="entry name" value="GLUTATHIONE SYNTHETASE"/>
    <property type="match status" value="1"/>
</dbReference>
<dbReference type="InterPro" id="IPR037013">
    <property type="entry name" value="GSH-S_sub-bd_sf"/>
</dbReference>
<name>A0ABZ0NBV2_CERBT</name>
<dbReference type="SUPFAM" id="SSF56059">
    <property type="entry name" value="Glutathione synthetase ATP-binding domain-like"/>
    <property type="match status" value="1"/>
</dbReference>
<dbReference type="InterPro" id="IPR005615">
    <property type="entry name" value="Glutathione_synthase"/>
</dbReference>
<dbReference type="PIRSF" id="PIRSF001558">
    <property type="entry name" value="GSHase"/>
    <property type="match status" value="1"/>
</dbReference>
<proteinExistence type="inferred from homology"/>
<reference evidence="11 12" key="1">
    <citation type="submission" date="2023-09" db="EMBL/GenBank/DDBJ databases">
        <title>Complete-Gapless Cercospora beticola genome.</title>
        <authorList>
            <person name="Wyatt N.A."/>
            <person name="Spanner R.E."/>
            <person name="Bolton M.D."/>
        </authorList>
    </citation>
    <scope>NUCLEOTIDE SEQUENCE [LARGE SCALE GENOMIC DNA]</scope>
    <source>
        <strain evidence="11">Cb09-40</strain>
    </source>
</reference>